<feature type="transmembrane region" description="Helical" evidence="8">
    <location>
        <begin position="495"/>
        <end position="516"/>
    </location>
</feature>
<dbReference type="SUPFAM" id="SSF52833">
    <property type="entry name" value="Thioredoxin-like"/>
    <property type="match status" value="1"/>
</dbReference>
<sequence length="647" mass="69753">MRKIFRLFLFAFLVIGFNFQFGNDAVAQKSLLSSPGLNSQEEFLEPNQAFKLDASIVDGKELRLFFEIAQNYYMYREQFEFSVIRNGKYVEKLTPSKIPEGVIKFDPTFNKDLEVYHDNVEIRFALPPQGEAFTLEARSQGCAEAGLCYPPAYFHVPIVPMKDGYEITLPKRKEIKGQVESPEALYESRAGKTWYEVPMSEESWEDSNGATGASSDSGGSGGSGASDGSDNASSSGSSGAFSFGALFENNDIAIADFLQNNNIAIMVLGAFFLGVLLSFTPCVLPMLPILLSVLVGHQGGRSMVMAGAGAGAGTGAGGVSASRVADSTYEKKRSAGSLRLTLFYVLGTSIVYTILGVLAASIGASLSNWIQNPWVVAVFALFLVAFALSMFGVFTFQMPSSIQTKLTVLQNKLPAGSGVGAMVMGMISALIAGPCVAAPLAGVLLFISQTGNVALGALILFVLAWGQGTSLILVGSSSHALLPKAGKWMEKVKTACGILLLAAAVWMIWPVVGNLFGDSREGGSGSALNFVKVERIEEFESQLKGAVADGKPTMLYISAEWCISCRELKHFTFSDSKVQEELSKFKVVEADVTTNKAYHRDLLKNFKLFGPPGLIFFDKEGNQSKLRIVGFEGPEDFVKEIKSSNLY</sequence>
<evidence type="ECO:0000256" key="7">
    <source>
        <dbReference type="SAM" id="MobiDB-lite"/>
    </source>
</evidence>
<dbReference type="AlphaFoldDB" id="G4QBM4"/>
<dbReference type="OrthoDB" id="9811036at2"/>
<keyword evidence="11" id="KW-0560">Oxidoreductase</keyword>
<dbReference type="InterPro" id="IPR013766">
    <property type="entry name" value="Thioredoxin_domain"/>
</dbReference>
<dbReference type="Gene3D" id="2.60.40.1250">
    <property type="entry name" value="Thiol:disulfide interchange protein DsbD, N-terminal domain"/>
    <property type="match status" value="1"/>
</dbReference>
<dbReference type="InterPro" id="IPR035671">
    <property type="entry name" value="DsbD_gamma"/>
</dbReference>
<keyword evidence="6 8" id="KW-0472">Membrane</keyword>
<dbReference type="InterPro" id="IPR036929">
    <property type="entry name" value="DsbDN_sf"/>
</dbReference>
<feature type="domain" description="Thioredoxin" evidence="10">
    <location>
        <begin position="514"/>
        <end position="646"/>
    </location>
</feature>
<feature type="compositionally biased region" description="Low complexity" evidence="7">
    <location>
        <begin position="206"/>
        <end position="217"/>
    </location>
</feature>
<dbReference type="Pfam" id="PF02683">
    <property type="entry name" value="DsbD_TM"/>
    <property type="match status" value="2"/>
</dbReference>
<dbReference type="Gene3D" id="3.40.30.10">
    <property type="entry name" value="Glutaredoxin"/>
    <property type="match status" value="1"/>
</dbReference>
<dbReference type="InterPro" id="IPR012336">
    <property type="entry name" value="Thioredoxin-like_fold"/>
</dbReference>
<name>G4QBM4_TAYAM</name>
<evidence type="ECO:0000256" key="8">
    <source>
        <dbReference type="SAM" id="Phobius"/>
    </source>
</evidence>
<feature type="chain" id="PRO_5003467378" evidence="9">
    <location>
        <begin position="23"/>
        <end position="647"/>
    </location>
</feature>
<evidence type="ECO:0000256" key="5">
    <source>
        <dbReference type="ARBA" id="ARBA00022989"/>
    </source>
</evidence>
<feature type="transmembrane region" description="Helical" evidence="8">
    <location>
        <begin position="341"/>
        <end position="362"/>
    </location>
</feature>
<dbReference type="InterPro" id="IPR003834">
    <property type="entry name" value="Cyt_c_assmbl_TM_dom"/>
</dbReference>
<dbReference type="eggNOG" id="COG4232">
    <property type="taxonomic scope" value="Bacteria"/>
</dbReference>
<evidence type="ECO:0000313" key="12">
    <source>
        <dbReference type="Proteomes" id="UP000009284"/>
    </source>
</evidence>
<keyword evidence="12" id="KW-1185">Reference proteome</keyword>
<dbReference type="KEGG" id="tas:TASI_1481"/>
<evidence type="ECO:0000256" key="6">
    <source>
        <dbReference type="ARBA" id="ARBA00023136"/>
    </source>
</evidence>
<dbReference type="SUPFAM" id="SSF74863">
    <property type="entry name" value="Thiol:disulfide interchange protein DsbD, N-terminal domain (DsbD-alpha)"/>
    <property type="match status" value="1"/>
</dbReference>
<feature type="region of interest" description="Disordered" evidence="7">
    <location>
        <begin position="204"/>
        <end position="232"/>
    </location>
</feature>
<dbReference type="Pfam" id="PF11412">
    <property type="entry name" value="DsbD_N"/>
    <property type="match status" value="1"/>
</dbReference>
<keyword evidence="3 8" id="KW-0812">Transmembrane</keyword>
<comment type="subcellular location">
    <subcellularLocation>
        <location evidence="1">Cell membrane</location>
        <topology evidence="1">Multi-pass membrane protein</topology>
    </subcellularLocation>
</comment>
<gene>
    <name evidence="11" type="ordered locus">TASI_1481</name>
</gene>
<evidence type="ECO:0000256" key="4">
    <source>
        <dbReference type="ARBA" id="ARBA00022748"/>
    </source>
</evidence>
<reference evidence="11 12" key="2">
    <citation type="journal article" date="2012" name="PLoS ONE">
        <title>Genomic characterization of the taylorella genus.</title>
        <authorList>
            <person name="Hebert L."/>
            <person name="Moumen B."/>
            <person name="Pons N."/>
            <person name="Duquesne F."/>
            <person name="Breuil M.F."/>
            <person name="Goux D."/>
            <person name="Batto J.M."/>
            <person name="Laugier C."/>
            <person name="Renault P."/>
            <person name="Petry S."/>
        </authorList>
    </citation>
    <scope>NUCLEOTIDE SEQUENCE [LARGE SCALE GENOMIC DNA]</scope>
    <source>
        <strain evidence="11 12">MCE3</strain>
    </source>
</reference>
<dbReference type="eggNOG" id="COG2143">
    <property type="taxonomic scope" value="Bacteria"/>
</dbReference>
<feature type="signal peptide" evidence="9">
    <location>
        <begin position="1"/>
        <end position="22"/>
    </location>
</feature>
<feature type="transmembrane region" description="Helical" evidence="8">
    <location>
        <begin position="453"/>
        <end position="474"/>
    </location>
</feature>
<evidence type="ECO:0000259" key="10">
    <source>
        <dbReference type="PROSITE" id="PS51352"/>
    </source>
</evidence>
<keyword evidence="4" id="KW-0201">Cytochrome c-type biogenesis</keyword>
<dbReference type="GO" id="GO:0005886">
    <property type="term" value="C:plasma membrane"/>
    <property type="evidence" value="ECO:0007669"/>
    <property type="project" value="UniProtKB-SubCell"/>
</dbReference>
<dbReference type="PANTHER" id="PTHR32234">
    <property type="entry name" value="THIOL:DISULFIDE INTERCHANGE PROTEIN DSBD"/>
    <property type="match status" value="1"/>
</dbReference>
<protein>
    <submittedName>
        <fullName evidence="11">Cytochrome c-type biogenesis protein DsbD, protein-disulfide reductase</fullName>
        <ecNumber evidence="11">1.8.1.8</ecNumber>
    </submittedName>
</protein>
<dbReference type="RefSeq" id="WP_014112113.1">
    <property type="nucleotide sequence ID" value="NC_016043.1"/>
</dbReference>
<evidence type="ECO:0000256" key="2">
    <source>
        <dbReference type="ARBA" id="ARBA00022475"/>
    </source>
</evidence>
<dbReference type="PANTHER" id="PTHR32234:SF0">
    <property type="entry name" value="THIOL:DISULFIDE INTERCHANGE PROTEIN DSBD"/>
    <property type="match status" value="1"/>
</dbReference>
<dbReference type="InterPro" id="IPR036249">
    <property type="entry name" value="Thioredoxin-like_sf"/>
</dbReference>
<feature type="transmembrane region" description="Helical" evidence="8">
    <location>
        <begin position="374"/>
        <end position="396"/>
    </location>
</feature>
<dbReference type="GO" id="GO:0017004">
    <property type="term" value="P:cytochrome complex assembly"/>
    <property type="evidence" value="ECO:0007669"/>
    <property type="project" value="UniProtKB-KW"/>
</dbReference>
<proteinExistence type="predicted"/>
<dbReference type="HOGENOM" id="CLU_014657_2_0_4"/>
<dbReference type="CDD" id="cd02953">
    <property type="entry name" value="DsbDgamma"/>
    <property type="match status" value="1"/>
</dbReference>
<organism evidence="11 12">
    <name type="scientific">Taylorella asinigenitalis (strain MCE3)</name>
    <dbReference type="NCBI Taxonomy" id="1008459"/>
    <lineage>
        <taxon>Bacteria</taxon>
        <taxon>Pseudomonadati</taxon>
        <taxon>Pseudomonadota</taxon>
        <taxon>Betaproteobacteria</taxon>
        <taxon>Burkholderiales</taxon>
        <taxon>Alcaligenaceae</taxon>
        <taxon>Taylorella</taxon>
    </lineage>
</organism>
<evidence type="ECO:0000256" key="1">
    <source>
        <dbReference type="ARBA" id="ARBA00004651"/>
    </source>
</evidence>
<keyword evidence="5 8" id="KW-1133">Transmembrane helix</keyword>
<dbReference type="EC" id="1.8.1.8" evidence="11"/>
<evidence type="ECO:0000313" key="11">
    <source>
        <dbReference type="EMBL" id="AEP37219.1"/>
    </source>
</evidence>
<dbReference type="Proteomes" id="UP000009284">
    <property type="component" value="Chromosome"/>
</dbReference>
<dbReference type="PROSITE" id="PS51352">
    <property type="entry name" value="THIOREDOXIN_2"/>
    <property type="match status" value="1"/>
</dbReference>
<dbReference type="GO" id="GO:0045454">
    <property type="term" value="P:cell redox homeostasis"/>
    <property type="evidence" value="ECO:0007669"/>
    <property type="project" value="TreeGrafter"/>
</dbReference>
<feature type="transmembrane region" description="Helical" evidence="8">
    <location>
        <begin position="417"/>
        <end position="447"/>
    </location>
</feature>
<dbReference type="InterPro" id="IPR028250">
    <property type="entry name" value="DsbDN"/>
</dbReference>
<dbReference type="STRING" id="1008459.TASI_1481"/>
<keyword evidence="9" id="KW-0732">Signal</keyword>
<evidence type="ECO:0000256" key="9">
    <source>
        <dbReference type="SAM" id="SignalP"/>
    </source>
</evidence>
<dbReference type="GO" id="GO:0047134">
    <property type="term" value="F:protein-disulfide reductase [NAD(P)H] activity"/>
    <property type="evidence" value="ECO:0007669"/>
    <property type="project" value="UniProtKB-EC"/>
</dbReference>
<feature type="transmembrane region" description="Helical" evidence="8">
    <location>
        <begin position="263"/>
        <end position="295"/>
    </location>
</feature>
<accession>G4QBM4</accession>
<keyword evidence="2" id="KW-1003">Cell membrane</keyword>
<reference key="1">
    <citation type="submission" date="2011-09" db="EMBL/GenBank/DDBJ databases">
        <title>Genomic characterization of the Taylorella genus.</title>
        <authorList>
            <person name="Hebert L."/>
            <person name="Moumen B."/>
            <person name="Pons N."/>
            <person name="Duquesne F."/>
            <person name="Breuil M.-F."/>
            <person name="Goux D."/>
            <person name="Batto J.-M."/>
            <person name="Renault P."/>
            <person name="Laugier C."/>
            <person name="Petry S."/>
        </authorList>
    </citation>
    <scope>NUCLEOTIDE SEQUENCE</scope>
    <source>
        <strain>MCE3</strain>
    </source>
</reference>
<dbReference type="EMBL" id="CP003059">
    <property type="protein sequence ID" value="AEP37219.1"/>
    <property type="molecule type" value="Genomic_DNA"/>
</dbReference>
<evidence type="ECO:0000256" key="3">
    <source>
        <dbReference type="ARBA" id="ARBA00022692"/>
    </source>
</evidence>
<dbReference type="Pfam" id="PF13098">
    <property type="entry name" value="Thioredoxin_2"/>
    <property type="match status" value="1"/>
</dbReference>